<accession>A0A8H4REI7</accession>
<evidence type="ECO:0000313" key="1">
    <source>
        <dbReference type="EMBL" id="KAF4627796.1"/>
    </source>
</evidence>
<dbReference type="OrthoDB" id="2684236at2759"/>
<organism evidence="1 2">
    <name type="scientific">Cudoniella acicularis</name>
    <dbReference type="NCBI Taxonomy" id="354080"/>
    <lineage>
        <taxon>Eukaryota</taxon>
        <taxon>Fungi</taxon>
        <taxon>Dikarya</taxon>
        <taxon>Ascomycota</taxon>
        <taxon>Pezizomycotina</taxon>
        <taxon>Leotiomycetes</taxon>
        <taxon>Helotiales</taxon>
        <taxon>Tricladiaceae</taxon>
        <taxon>Cudoniella</taxon>
    </lineage>
</organism>
<gene>
    <name evidence="1" type="ORF">G7Y89_g10356</name>
</gene>
<reference evidence="1 2" key="1">
    <citation type="submission" date="2020-03" db="EMBL/GenBank/DDBJ databases">
        <title>Draft Genome Sequence of Cudoniella acicularis.</title>
        <authorList>
            <person name="Buettner E."/>
            <person name="Kellner H."/>
        </authorList>
    </citation>
    <scope>NUCLEOTIDE SEQUENCE [LARGE SCALE GENOMIC DNA]</scope>
    <source>
        <strain evidence="1 2">DSM 108380</strain>
    </source>
</reference>
<protein>
    <submittedName>
        <fullName evidence="1">Uncharacterized protein</fullName>
    </submittedName>
</protein>
<sequence length="226" mass="25554">MGRDVMPPLDVLFIWHTFMLSLQKYLEECLRFGRMDFWATGFPWDTITACFNEDTTYNPGTSAQEVFEERTGYAWDNLNGSPVKVLLCPKDNTQIFIPWTTCDSINTTIEARDLNDIDIDTRPLGTGYAEKEFHTTCPTCSTRITHEYLQVQKFRKDAEGLVLNNYPLPGTILSPDGLPISDSPKKLAGCPRLFPNRVSVQAAVKASAVVVDIIIRKHTLNFDLDL</sequence>
<comment type="caution">
    <text evidence="1">The sequence shown here is derived from an EMBL/GenBank/DDBJ whole genome shotgun (WGS) entry which is preliminary data.</text>
</comment>
<keyword evidence="2" id="KW-1185">Reference proteome</keyword>
<evidence type="ECO:0000313" key="2">
    <source>
        <dbReference type="Proteomes" id="UP000566819"/>
    </source>
</evidence>
<dbReference type="EMBL" id="JAAMPI010000909">
    <property type="protein sequence ID" value="KAF4627796.1"/>
    <property type="molecule type" value="Genomic_DNA"/>
</dbReference>
<dbReference type="AlphaFoldDB" id="A0A8H4REI7"/>
<dbReference type="Proteomes" id="UP000566819">
    <property type="component" value="Unassembled WGS sequence"/>
</dbReference>
<name>A0A8H4REI7_9HELO</name>
<proteinExistence type="predicted"/>